<reference evidence="2 3" key="1">
    <citation type="submission" date="2024-10" db="EMBL/GenBank/DDBJ databases">
        <title>The Natural Products Discovery Center: Release of the First 8490 Sequenced Strains for Exploring Actinobacteria Biosynthetic Diversity.</title>
        <authorList>
            <person name="Kalkreuter E."/>
            <person name="Kautsar S.A."/>
            <person name="Yang D."/>
            <person name="Bader C.D."/>
            <person name="Teijaro C.N."/>
            <person name="Fluegel L."/>
            <person name="Davis C.M."/>
            <person name="Simpson J.R."/>
            <person name="Lauterbach L."/>
            <person name="Steele A.D."/>
            <person name="Gui C."/>
            <person name="Meng S."/>
            <person name="Li G."/>
            <person name="Viehrig K."/>
            <person name="Ye F."/>
            <person name="Su P."/>
            <person name="Kiefer A.F."/>
            <person name="Nichols A."/>
            <person name="Cepeda A.J."/>
            <person name="Yan W."/>
            <person name="Fan B."/>
            <person name="Jiang Y."/>
            <person name="Adhikari A."/>
            <person name="Zheng C.-J."/>
            <person name="Schuster L."/>
            <person name="Cowan T.M."/>
            <person name="Smanski M.J."/>
            <person name="Chevrette M.G."/>
            <person name="De Carvalho L.P.S."/>
            <person name="Shen B."/>
        </authorList>
    </citation>
    <scope>NUCLEOTIDE SEQUENCE [LARGE SCALE GENOMIC DNA]</scope>
    <source>
        <strain evidence="2 3">NPDC004119</strain>
    </source>
</reference>
<proteinExistence type="predicted"/>
<evidence type="ECO:0000259" key="1">
    <source>
        <dbReference type="SMART" id="SM00943"/>
    </source>
</evidence>
<accession>A0ABW6PEM1</accession>
<organism evidence="2 3">
    <name type="scientific">Nocardia aobensis</name>
    <dbReference type="NCBI Taxonomy" id="257277"/>
    <lineage>
        <taxon>Bacteria</taxon>
        <taxon>Bacillati</taxon>
        <taxon>Actinomycetota</taxon>
        <taxon>Actinomycetes</taxon>
        <taxon>Mycobacteriales</taxon>
        <taxon>Nocardiaceae</taxon>
        <taxon>Nocardia</taxon>
    </lineage>
</organism>
<gene>
    <name evidence="2" type="ORF">ACFYU5_34905</name>
</gene>
<comment type="caution">
    <text evidence="2">The sequence shown here is derived from an EMBL/GenBank/DDBJ whole genome shotgun (WGS) entry which is preliminary data.</text>
</comment>
<name>A0ABW6PEM1_9NOCA</name>
<dbReference type="InterPro" id="IPR015330">
    <property type="entry name" value="DNA_primase/pol_bifunc_N"/>
</dbReference>
<dbReference type="Proteomes" id="UP001601442">
    <property type="component" value="Unassembled WGS sequence"/>
</dbReference>
<evidence type="ECO:0000313" key="3">
    <source>
        <dbReference type="Proteomes" id="UP001601442"/>
    </source>
</evidence>
<evidence type="ECO:0000313" key="2">
    <source>
        <dbReference type="EMBL" id="MFF0501624.1"/>
    </source>
</evidence>
<dbReference type="RefSeq" id="WP_387401637.1">
    <property type="nucleotide sequence ID" value="NZ_JBIAMT010000010.1"/>
</dbReference>
<feature type="domain" description="DNA primase/polymerase bifunctional N-terminal" evidence="1">
    <location>
        <begin position="21"/>
        <end position="173"/>
    </location>
</feature>
<dbReference type="SUPFAM" id="SSF56747">
    <property type="entry name" value="Prim-pol domain"/>
    <property type="match status" value="1"/>
</dbReference>
<dbReference type="EMBL" id="JBIAMT010000010">
    <property type="protein sequence ID" value="MFF0501624.1"/>
    <property type="molecule type" value="Genomic_DNA"/>
</dbReference>
<protein>
    <submittedName>
        <fullName evidence="2">Bifunctional DNA primase/polymerase</fullName>
    </submittedName>
</protein>
<keyword evidence="3" id="KW-1185">Reference proteome</keyword>
<dbReference type="Pfam" id="PF09250">
    <property type="entry name" value="Prim-Pol"/>
    <property type="match status" value="1"/>
</dbReference>
<sequence>MGEGTRIIPELPAGVDALTAALAYARAGLYVVPMESGSKNPGSVLRQGWPEKSSREVGTVAAWYPGTDYGVAIHTGRSGLIVLDVDRTDAVPAQWWPLLDAARFQSSRDNDPKRGAYVFATDRVFTSGPKPWGEIRSGNSVFVAEPSVHAKASEGGRYQWVRAGEVPELPDAIAGELAEKGDDTVTVSGDVAEFLTVGEPSTQVSAELAAAVEAFGTQGRHPAILESTLRLLRHGEKGHSGVAAAVAELREKFIEAVTADGSRTRGAAEREFGEALQGAADIIASDPEPTGTVIEDATDAYSDFWSARPELTAIRQWAYARVASPWAVLGVVLCRVLAMIPPRVVLPPIVGSEASLNLFVALVAPSGSGKGAAESVARDLLPDSIHFTQAPIGSGEGIAHLFAHREGRGAQSRVVPHEDRVLGSVPEVDTLTALHGRNGSTIMSSLRQAFSGEEVGFGYADPAKRLPLGKHGYRLCLVIGVQPRRAGDLMGQADGGTPQRFLWLPATDPGIPDQPPPLPEPLSVDLRSIHPSLATEEEADIVTADDERKAQRIAADREKGRITIGVPDRIAAFVRAQQLDRARGTDTEALDGHALLVRLKVATALALLNGHLDITDDDWELSGAVMAKSDETRKAVERELAAVRDEQHRRAGHAQAVQKLASDDVLARDKLAQASKGIKTYLTHHGAKTQGAVRKGLRSDLRGYFDEALGRLRELGQVVDLPGEGGKKKIGLAE</sequence>
<dbReference type="SMART" id="SM00943">
    <property type="entry name" value="Prim-Pol"/>
    <property type="match status" value="1"/>
</dbReference>